<gene>
    <name evidence="2" type="ORF">H131_01508</name>
</gene>
<feature type="transmembrane region" description="Helical" evidence="1">
    <location>
        <begin position="171"/>
        <end position="191"/>
    </location>
</feature>
<dbReference type="HOGENOM" id="CLU_089953_0_0_9"/>
<keyword evidence="1" id="KW-0472">Membrane</keyword>
<comment type="caution">
    <text evidence="2">The sequence shown here is derived from an EMBL/GenBank/DDBJ whole genome shotgun (WGS) entry which is preliminary data.</text>
</comment>
<reference evidence="2 3" key="1">
    <citation type="submission" date="2013-04" db="EMBL/GenBank/DDBJ databases">
        <title>Draft genome of the heavy metal tolerant bacterium Lysinibacillus sphaericus strain OT4b.31.</title>
        <authorList>
            <person name="Pena-Montenegro T.D."/>
            <person name="Dussan J."/>
        </authorList>
    </citation>
    <scope>NUCLEOTIDE SEQUENCE [LARGE SCALE GENOMIC DNA]</scope>
    <source>
        <strain evidence="2 3">OT4b.31</strain>
    </source>
</reference>
<evidence type="ECO:0000313" key="3">
    <source>
        <dbReference type="Proteomes" id="UP000013911"/>
    </source>
</evidence>
<feature type="transmembrane region" description="Helical" evidence="1">
    <location>
        <begin position="88"/>
        <end position="115"/>
    </location>
</feature>
<feature type="transmembrane region" description="Helical" evidence="1">
    <location>
        <begin position="146"/>
        <end position="165"/>
    </location>
</feature>
<sequence>MIKEVIEKTGSLIPILTIVFGSVSIRGLFVSFFTSLSYDSFDMRLLPRGRFAVIKFKKIISVFLLIIPVYCGLAFLLAYEAIIFPVFVWIFSIAFLVITFGITLSYLISILEYIYIKSDNFRWLLWVREILGKLSKIFEINTKAKVYIIFTFLLLSLIMLAYGYFADVKIILTSLTEYLITMIGVSFLFIYSIKPDTRPVEYIFIEEDDNLDELLEKYSVKKELKLEYFLSDSIAVFSTKDKEDKEEYKVIKRISEPKSIFEVYKALKSD</sequence>
<organism evidence="2 3">
    <name type="scientific">Lysinibacillus sphaericus OT4b.31</name>
    <dbReference type="NCBI Taxonomy" id="1285586"/>
    <lineage>
        <taxon>Bacteria</taxon>
        <taxon>Bacillati</taxon>
        <taxon>Bacillota</taxon>
        <taxon>Bacilli</taxon>
        <taxon>Bacillales</taxon>
        <taxon>Bacillaceae</taxon>
        <taxon>Lysinibacillus</taxon>
    </lineage>
</organism>
<feature type="transmembrane region" description="Helical" evidence="1">
    <location>
        <begin position="59"/>
        <end position="82"/>
    </location>
</feature>
<feature type="transmembrane region" description="Helical" evidence="1">
    <location>
        <begin position="12"/>
        <end position="38"/>
    </location>
</feature>
<accession>R7ZJ24</accession>
<dbReference type="PATRIC" id="fig|1285586.5.peg.296"/>
<proteinExistence type="predicted"/>
<name>R7ZJ24_LYSSH</name>
<protein>
    <submittedName>
        <fullName evidence="2">Uncharacterized protein</fullName>
    </submittedName>
</protein>
<keyword evidence="1" id="KW-1133">Transmembrane helix</keyword>
<keyword evidence="1" id="KW-0812">Transmembrane</keyword>
<dbReference type="AlphaFoldDB" id="R7ZJ24"/>
<evidence type="ECO:0000313" key="2">
    <source>
        <dbReference type="EMBL" id="EON74117.1"/>
    </source>
</evidence>
<dbReference type="Proteomes" id="UP000013911">
    <property type="component" value="Unassembled WGS sequence"/>
</dbReference>
<dbReference type="RefSeq" id="WP_010857269.1">
    <property type="nucleotide sequence ID" value="NZ_KB933398.1"/>
</dbReference>
<evidence type="ECO:0000256" key="1">
    <source>
        <dbReference type="SAM" id="Phobius"/>
    </source>
</evidence>
<dbReference type="EMBL" id="AQPX01000005">
    <property type="protein sequence ID" value="EON74117.1"/>
    <property type="molecule type" value="Genomic_DNA"/>
</dbReference>